<evidence type="ECO:0000256" key="7">
    <source>
        <dbReference type="ARBA" id="ARBA00022801"/>
    </source>
</evidence>
<dbReference type="GO" id="GO:0006508">
    <property type="term" value="P:proteolysis"/>
    <property type="evidence" value="ECO:0007669"/>
    <property type="project" value="UniProtKB-KW"/>
</dbReference>
<organism evidence="13 14">
    <name type="scientific">Syncephalastrum racemosum</name>
    <name type="common">Filamentous fungus</name>
    <dbReference type="NCBI Taxonomy" id="13706"/>
    <lineage>
        <taxon>Eukaryota</taxon>
        <taxon>Fungi</taxon>
        <taxon>Fungi incertae sedis</taxon>
        <taxon>Mucoromycota</taxon>
        <taxon>Mucoromycotina</taxon>
        <taxon>Mucoromycetes</taxon>
        <taxon>Mucorales</taxon>
        <taxon>Syncephalastraceae</taxon>
        <taxon>Syncephalastrum</taxon>
    </lineage>
</organism>
<dbReference type="Gene3D" id="3.10.20.90">
    <property type="entry name" value="Phosphatidylinositol 3-kinase Catalytic Subunit, Chain A, domain 1"/>
    <property type="match status" value="2"/>
</dbReference>
<proteinExistence type="inferred from homology"/>
<dbReference type="FunFam" id="3.10.20.90:FF:000050">
    <property type="entry name" value="Ubiquitin carboxyl-terminal hydrolase 13"/>
    <property type="match status" value="1"/>
</dbReference>
<evidence type="ECO:0000256" key="10">
    <source>
        <dbReference type="SAM" id="MobiDB-lite"/>
    </source>
</evidence>
<dbReference type="InterPro" id="IPR008974">
    <property type="entry name" value="TRAF-like"/>
</dbReference>
<comment type="subcellular location">
    <subcellularLocation>
        <location evidence="2">Nucleus</location>
    </subcellularLocation>
</comment>
<keyword evidence="8" id="KW-0788">Thiol protease</keyword>
<evidence type="ECO:0000313" key="14">
    <source>
        <dbReference type="Proteomes" id="UP000242180"/>
    </source>
</evidence>
<dbReference type="Proteomes" id="UP000242180">
    <property type="component" value="Unassembled WGS sequence"/>
</dbReference>
<evidence type="ECO:0000256" key="9">
    <source>
        <dbReference type="ARBA" id="ARBA00023242"/>
    </source>
</evidence>
<feature type="domain" description="USP" evidence="12">
    <location>
        <begin position="213"/>
        <end position="530"/>
    </location>
</feature>
<dbReference type="Gene3D" id="2.60.210.10">
    <property type="entry name" value="Apoptosis, Tumor Necrosis Factor Receptor Associated Protein 2, Chain A"/>
    <property type="match status" value="1"/>
</dbReference>
<dbReference type="PROSITE" id="PS50144">
    <property type="entry name" value="MATH"/>
    <property type="match status" value="1"/>
</dbReference>
<keyword evidence="9" id="KW-0539">Nucleus</keyword>
<evidence type="ECO:0000256" key="5">
    <source>
        <dbReference type="ARBA" id="ARBA00022670"/>
    </source>
</evidence>
<protein>
    <recommendedName>
        <fullName evidence="4">ubiquitinyl hydrolase 1</fullName>
        <ecNumber evidence="4">3.4.19.12</ecNumber>
    </recommendedName>
</protein>
<evidence type="ECO:0000256" key="1">
    <source>
        <dbReference type="ARBA" id="ARBA00000707"/>
    </source>
</evidence>
<evidence type="ECO:0000259" key="11">
    <source>
        <dbReference type="PROSITE" id="PS50144"/>
    </source>
</evidence>
<keyword evidence="6" id="KW-0833">Ubl conjugation pathway</keyword>
<dbReference type="GO" id="GO:0016579">
    <property type="term" value="P:protein deubiquitination"/>
    <property type="evidence" value="ECO:0007669"/>
    <property type="project" value="InterPro"/>
</dbReference>
<dbReference type="InterPro" id="IPR001394">
    <property type="entry name" value="Peptidase_C19_UCH"/>
</dbReference>
<evidence type="ECO:0000259" key="12">
    <source>
        <dbReference type="PROSITE" id="PS50235"/>
    </source>
</evidence>
<evidence type="ECO:0000256" key="2">
    <source>
        <dbReference type="ARBA" id="ARBA00004123"/>
    </source>
</evidence>
<dbReference type="AlphaFoldDB" id="A0A1X2HQ63"/>
<dbReference type="SMART" id="SM00061">
    <property type="entry name" value="MATH"/>
    <property type="match status" value="1"/>
</dbReference>
<feature type="region of interest" description="Disordered" evidence="10">
    <location>
        <begin position="1"/>
        <end position="28"/>
    </location>
</feature>
<dbReference type="EC" id="3.4.19.12" evidence="4"/>
<dbReference type="Gene3D" id="3.90.70.10">
    <property type="entry name" value="Cysteine proteinases"/>
    <property type="match status" value="1"/>
</dbReference>
<dbReference type="GO" id="GO:0031647">
    <property type="term" value="P:regulation of protein stability"/>
    <property type="evidence" value="ECO:0007669"/>
    <property type="project" value="TreeGrafter"/>
</dbReference>
<dbReference type="PROSITE" id="PS00973">
    <property type="entry name" value="USP_2"/>
    <property type="match status" value="1"/>
</dbReference>
<dbReference type="SUPFAM" id="SSF49599">
    <property type="entry name" value="TRAF domain-like"/>
    <property type="match status" value="1"/>
</dbReference>
<dbReference type="InterPro" id="IPR024729">
    <property type="entry name" value="USP7_ICP0-binding_dom"/>
</dbReference>
<accession>A0A1X2HQ63</accession>
<dbReference type="PROSITE" id="PS50235">
    <property type="entry name" value="USP_3"/>
    <property type="match status" value="1"/>
</dbReference>
<dbReference type="Pfam" id="PF22486">
    <property type="entry name" value="MATH_2"/>
    <property type="match status" value="1"/>
</dbReference>
<dbReference type="Pfam" id="PF12436">
    <property type="entry name" value="USP7_ICP0_bdg"/>
    <property type="match status" value="1"/>
</dbReference>
<keyword evidence="14" id="KW-1185">Reference proteome</keyword>
<dbReference type="STRING" id="13706.A0A1X2HQ63"/>
<comment type="similarity">
    <text evidence="3">Belongs to the peptidase C19 family.</text>
</comment>
<dbReference type="FunCoup" id="A0A1X2HQ63">
    <property type="interactions" value="1343"/>
</dbReference>
<evidence type="ECO:0000313" key="13">
    <source>
        <dbReference type="EMBL" id="ORZ01036.1"/>
    </source>
</evidence>
<comment type="catalytic activity">
    <reaction evidence="1">
        <text>Thiol-dependent hydrolysis of ester, thioester, amide, peptide and isopeptide bonds formed by the C-terminal Gly of ubiquitin (a 76-residue protein attached to proteins as an intracellular targeting signal).</text>
        <dbReference type="EC" id="3.4.19.12"/>
    </reaction>
</comment>
<keyword evidence="7" id="KW-0378">Hydrolase</keyword>
<evidence type="ECO:0000256" key="8">
    <source>
        <dbReference type="ARBA" id="ARBA00022807"/>
    </source>
</evidence>
<dbReference type="InParanoid" id="A0A1X2HQ63"/>
<dbReference type="FunFam" id="3.90.70.10:FF:000005">
    <property type="entry name" value="Ubiquitin carboxyl-terminal hydrolase 7"/>
    <property type="match status" value="1"/>
</dbReference>
<dbReference type="SUPFAM" id="SSF54001">
    <property type="entry name" value="Cysteine proteinases"/>
    <property type="match status" value="1"/>
</dbReference>
<dbReference type="PANTHER" id="PTHR24006:SF644">
    <property type="entry name" value="UBIQUITIN CARBOXYL-TERMINAL HYDROLASE 7"/>
    <property type="match status" value="1"/>
</dbReference>
<dbReference type="PROSITE" id="PS00972">
    <property type="entry name" value="USP_1"/>
    <property type="match status" value="1"/>
</dbReference>
<feature type="region of interest" description="Disordered" evidence="10">
    <location>
        <begin position="1095"/>
        <end position="1120"/>
    </location>
</feature>
<dbReference type="GO" id="GO:0004843">
    <property type="term" value="F:cysteine-type deubiquitinase activity"/>
    <property type="evidence" value="ECO:0007669"/>
    <property type="project" value="UniProtKB-EC"/>
</dbReference>
<evidence type="ECO:0000256" key="3">
    <source>
        <dbReference type="ARBA" id="ARBA00009085"/>
    </source>
</evidence>
<dbReference type="OMA" id="GRMKSYI"/>
<name>A0A1X2HQ63_SYNRA</name>
<evidence type="ECO:0000256" key="6">
    <source>
        <dbReference type="ARBA" id="ARBA00022786"/>
    </source>
</evidence>
<dbReference type="OrthoDB" id="289038at2759"/>
<dbReference type="Pfam" id="PF00443">
    <property type="entry name" value="UCH"/>
    <property type="match status" value="1"/>
</dbReference>
<feature type="domain" description="MATH" evidence="11">
    <location>
        <begin position="55"/>
        <end position="187"/>
    </location>
</feature>
<dbReference type="PANTHER" id="PTHR24006">
    <property type="entry name" value="UBIQUITIN CARBOXYL-TERMINAL HYDROLASE"/>
    <property type="match status" value="1"/>
</dbReference>
<dbReference type="GO" id="GO:0005634">
    <property type="term" value="C:nucleus"/>
    <property type="evidence" value="ECO:0007669"/>
    <property type="project" value="UniProtKB-SubCell"/>
</dbReference>
<sequence length="1120" mass="129010">MDDDMSDAGPLNESPYEPDKPMTETEPVPSLSILDDYEEIAKNNLAPVEEKTSDVVAHHWEINNWSNLANRVNGPEFEAGGHKWNVLMFPKGNNQSELLSIYLEFADLKDSTVPRDVYCCAQFVIVVSRPSDPTSYQIHSAQHRFNAEEADWGFTRFIELRRLYQADPQTGEPPFVEDDALRITCLVRVVEDPTGVLWHNFINYDSKKVTGYVGLKNQGATCYMNSLFQSLYCTNLFRKAVYQIPTENDDPNNSISLALQRLFYNLQFTSKPVGTTELTRSFGWNSLEAFMQHDVQEFNRLLQDNLEAKMKDTPADGAIKDLFMGRMKSYIKCINVNYESSRSEDYYDIQLNVKGCKNLEESFKDYISEEILEGDNKYQAEGHGLQDAKKGVIFESFPPVLHLQLKRFEYDLMKDMMVKINDRHEFPLEIDLEPYLADGADKSQPHKYILHGVLVHSGDLSGGHYFAFVKPSKDGKWLKFDDDRVVPATMKEVLEENYGGEPLNGFGNDRPQIRTYKRFTNAYMLVYIRESMQDKILGAVTDQDIPEHLAKRLEEERLARERRIKEQSEQHLYMKLYTVTDKSFEMNTSFDFVDLENHNLFDESVVRSLRVRLDMTYGEFLDLISQQFEIPRGRFRPWLLVNRQNRTVRPDTPIPESERELNMTMKELSEKYLSDQQPLRLYIESVANPENGAVVFPEPPPNTMDILVFIKLFDPKTQQIRGIGKLYVKKQGKVGAIVDQLNALAGFEPGTELHLFEEIKPSMIEQMDPSLTFHEAEIQDGDIICIQEAMDEQTVEDYTAKGLYPSVPAFLDFQLHKIRVTFTPKNKDAEYEFELAIHKSTKYDGVAAKVAQQVGADPEKLQFLAAGVNDEPKVALRRMPNWTLEDMLHAAYHRSAVRTKLFYDVLDISLAELELKRLVKVTLCSPTLKDTMSFETWMLKTGRVTDLLKEMENHGLTFKSKDGTNIPRVYEAVNNRFQRDFMQTSELSSLSDTAGTQLYVEEVPKEETAMRDVDFFVRVFHFQRDQNRTHSVPFKFLVIKDEPFRETKKRLQARTGIPDKDWSKVKFNIVSAYSAAPIDEDDFKLSDHQFSPEESLGLDHIDRSGRSGRIGLEKPLSIRG</sequence>
<reference evidence="13 14" key="1">
    <citation type="submission" date="2016-07" db="EMBL/GenBank/DDBJ databases">
        <title>Pervasive Adenine N6-methylation of Active Genes in Fungi.</title>
        <authorList>
            <consortium name="DOE Joint Genome Institute"/>
            <person name="Mondo S.J."/>
            <person name="Dannebaum R.O."/>
            <person name="Kuo R.C."/>
            <person name="Labutti K."/>
            <person name="Haridas S."/>
            <person name="Kuo A."/>
            <person name="Salamov A."/>
            <person name="Ahrendt S.R."/>
            <person name="Lipzen A."/>
            <person name="Sullivan W."/>
            <person name="Andreopoulos W.B."/>
            <person name="Clum A."/>
            <person name="Lindquist E."/>
            <person name="Daum C."/>
            <person name="Ramamoorthy G.K."/>
            <person name="Gryganskyi A."/>
            <person name="Culley D."/>
            <person name="Magnuson J.K."/>
            <person name="James T.Y."/>
            <person name="O'Malley M.A."/>
            <person name="Stajich J.E."/>
            <person name="Spatafora J.W."/>
            <person name="Visel A."/>
            <person name="Grigoriev I.V."/>
        </authorList>
    </citation>
    <scope>NUCLEOTIDE SEQUENCE [LARGE SCALE GENOMIC DNA]</scope>
    <source>
        <strain evidence="13 14">NRRL 2496</strain>
    </source>
</reference>
<dbReference type="InterPro" id="IPR018200">
    <property type="entry name" value="USP_CS"/>
</dbReference>
<dbReference type="InterPro" id="IPR002083">
    <property type="entry name" value="MATH/TRAF_dom"/>
</dbReference>
<dbReference type="EMBL" id="MCGN01000002">
    <property type="protein sequence ID" value="ORZ01036.1"/>
    <property type="molecule type" value="Genomic_DNA"/>
</dbReference>
<dbReference type="InterPro" id="IPR038765">
    <property type="entry name" value="Papain-like_cys_pep_sf"/>
</dbReference>
<feature type="compositionally biased region" description="Basic and acidic residues" evidence="10">
    <location>
        <begin position="1095"/>
        <end position="1105"/>
    </location>
</feature>
<gene>
    <name evidence="13" type="ORF">BCR43DRAFT_486261</name>
</gene>
<evidence type="ECO:0000256" key="4">
    <source>
        <dbReference type="ARBA" id="ARBA00012759"/>
    </source>
</evidence>
<dbReference type="InterPro" id="IPR029346">
    <property type="entry name" value="USP_C"/>
</dbReference>
<dbReference type="InterPro" id="IPR050164">
    <property type="entry name" value="Peptidase_C19"/>
</dbReference>
<dbReference type="Pfam" id="PF14533">
    <property type="entry name" value="USP7_C2"/>
    <property type="match status" value="1"/>
</dbReference>
<dbReference type="GO" id="GO:0140492">
    <property type="term" value="F:metal-dependent deubiquitinase activity"/>
    <property type="evidence" value="ECO:0007669"/>
    <property type="project" value="UniProtKB-ARBA"/>
</dbReference>
<keyword evidence="5" id="KW-0645">Protease</keyword>
<dbReference type="GO" id="GO:0005829">
    <property type="term" value="C:cytosol"/>
    <property type="evidence" value="ECO:0007669"/>
    <property type="project" value="TreeGrafter"/>
</dbReference>
<dbReference type="CDD" id="cd02659">
    <property type="entry name" value="peptidase_C19C"/>
    <property type="match status" value="1"/>
</dbReference>
<dbReference type="InterPro" id="IPR028889">
    <property type="entry name" value="USP"/>
</dbReference>
<comment type="caution">
    <text evidence="13">The sequence shown here is derived from an EMBL/GenBank/DDBJ whole genome shotgun (WGS) entry which is preliminary data.</text>
</comment>